<reference evidence="1" key="1">
    <citation type="journal article" date="2020" name="Nature">
        <title>Giant virus diversity and host interactions through global metagenomics.</title>
        <authorList>
            <person name="Schulz F."/>
            <person name="Roux S."/>
            <person name="Paez-Espino D."/>
            <person name="Jungbluth S."/>
            <person name="Walsh D.A."/>
            <person name="Denef V.J."/>
            <person name="McMahon K.D."/>
            <person name="Konstantinidis K.T."/>
            <person name="Eloe-Fadrosh E.A."/>
            <person name="Kyrpides N.C."/>
            <person name="Woyke T."/>
        </authorList>
    </citation>
    <scope>NUCLEOTIDE SEQUENCE</scope>
    <source>
        <strain evidence="1">GVMAG-M-3300023174-46</strain>
    </source>
</reference>
<accession>A0A6C0DQ05</accession>
<name>A0A6C0DQ05_9ZZZZ</name>
<dbReference type="EMBL" id="MN739655">
    <property type="protein sequence ID" value="QHT18402.1"/>
    <property type="molecule type" value="Genomic_DNA"/>
</dbReference>
<proteinExistence type="predicted"/>
<evidence type="ECO:0000313" key="1">
    <source>
        <dbReference type="EMBL" id="QHT18402.1"/>
    </source>
</evidence>
<protein>
    <submittedName>
        <fullName evidence="1">Uncharacterized protein</fullName>
    </submittedName>
</protein>
<sequence length="118" mass="12690">MNLDISGIPYTIYTTDVSGRLVQIEKDVSGAFVQRDMSGVHIDIPGLCINGDKESAKVLSSNSWPVAKDSVKESMQSILETLLEPPTKLHEIVLAAPAAPVLAVEVSKPTKKSRCTIV</sequence>
<organism evidence="1">
    <name type="scientific">viral metagenome</name>
    <dbReference type="NCBI Taxonomy" id="1070528"/>
    <lineage>
        <taxon>unclassified sequences</taxon>
        <taxon>metagenomes</taxon>
        <taxon>organismal metagenomes</taxon>
    </lineage>
</organism>
<dbReference type="AlphaFoldDB" id="A0A6C0DQ05"/>